<reference evidence="1" key="1">
    <citation type="submission" date="2016-03" db="EMBL/GenBank/DDBJ databases">
        <authorList>
            <person name="Ploux O."/>
        </authorList>
    </citation>
    <scope>NUCLEOTIDE SEQUENCE</scope>
    <source>
        <strain evidence="1">UC10</strain>
    </source>
</reference>
<dbReference type="EMBL" id="FLQS01000022">
    <property type="protein sequence ID" value="SBS75961.1"/>
    <property type="molecule type" value="Genomic_DNA"/>
</dbReference>
<gene>
    <name evidence="1" type="ORF">MHPYR_290037</name>
</gene>
<dbReference type="AlphaFoldDB" id="A0A1Y5PII8"/>
<organism evidence="1">
    <name type="scientific">uncultured Mycobacterium sp</name>
    <dbReference type="NCBI Taxonomy" id="171292"/>
    <lineage>
        <taxon>Bacteria</taxon>
        <taxon>Bacillati</taxon>
        <taxon>Actinomycetota</taxon>
        <taxon>Actinomycetes</taxon>
        <taxon>Mycobacteriales</taxon>
        <taxon>Mycobacteriaceae</taxon>
        <taxon>Mycobacterium</taxon>
        <taxon>environmental samples</taxon>
    </lineage>
</organism>
<proteinExistence type="predicted"/>
<evidence type="ECO:0000313" key="1">
    <source>
        <dbReference type="EMBL" id="SBS75961.1"/>
    </source>
</evidence>
<accession>A0A1Y5PII8</accession>
<name>A0A1Y5PII8_9MYCO</name>
<sequence length="138" mass="15118">MTDLLPIPPMETATDPIGSPADLRERWRALMGPLGFGERLLWIGFVGPDRRMHKALTQMPIGRLPDRSVIEELLAGLVTVVQESAPGSTLAVLLTRPGSDGISAEDRRWSKVLTDAARTSGAPLEPLFRANDRELRPI</sequence>
<protein>
    <submittedName>
        <fullName evidence="1">Uncharacterized protein</fullName>
    </submittedName>
</protein>